<reference evidence="1" key="1">
    <citation type="submission" date="2020-04" db="EMBL/GenBank/DDBJ databases">
        <authorList>
            <person name="Chiriac C."/>
            <person name="Salcher M."/>
            <person name="Ghai R."/>
            <person name="Kavagutti S V."/>
        </authorList>
    </citation>
    <scope>NUCLEOTIDE SEQUENCE</scope>
</reference>
<evidence type="ECO:0000313" key="1">
    <source>
        <dbReference type="EMBL" id="CAB4151732.1"/>
    </source>
</evidence>
<organism evidence="1">
    <name type="scientific">uncultured Caudovirales phage</name>
    <dbReference type="NCBI Taxonomy" id="2100421"/>
    <lineage>
        <taxon>Viruses</taxon>
        <taxon>Duplodnaviria</taxon>
        <taxon>Heunggongvirae</taxon>
        <taxon>Uroviricota</taxon>
        <taxon>Caudoviricetes</taxon>
        <taxon>Peduoviridae</taxon>
        <taxon>Maltschvirus</taxon>
        <taxon>Maltschvirus maltsch</taxon>
    </lineage>
</organism>
<accession>A0A6J5MZ55</accession>
<name>A0A6J5MZ55_9CAUD</name>
<proteinExistence type="predicted"/>
<gene>
    <name evidence="1" type="ORF">UFOVP586_32</name>
</gene>
<dbReference type="EMBL" id="LR796553">
    <property type="protein sequence ID" value="CAB4151732.1"/>
    <property type="molecule type" value="Genomic_DNA"/>
</dbReference>
<protein>
    <submittedName>
        <fullName evidence="1">Uncharacterized protein</fullName>
    </submittedName>
</protein>
<sequence>MKMKRMNFEILNDDLSTHVLSIIISGDKPELMINEMVTNADESNSETVQVSQDSTHALYLALHKIYSAKP</sequence>